<keyword evidence="1" id="KW-0472">Membrane</keyword>
<evidence type="ECO:0000256" key="1">
    <source>
        <dbReference type="SAM" id="Phobius"/>
    </source>
</evidence>
<keyword evidence="1" id="KW-1133">Transmembrane helix</keyword>
<keyword evidence="1" id="KW-0812">Transmembrane</keyword>
<dbReference type="Proteomes" id="UP000053766">
    <property type="component" value="Unassembled WGS sequence"/>
</dbReference>
<dbReference type="STRING" id="29172.A0A0D8XDU2"/>
<evidence type="ECO:0000313" key="2">
    <source>
        <dbReference type="EMBL" id="KJH41937.1"/>
    </source>
</evidence>
<accession>A0A0D8XDU2</accession>
<reference evidence="3" key="2">
    <citation type="journal article" date="2016" name="Sci. Rep.">
        <title>Dictyocaulus viviparus genome, variome and transcriptome elucidate lungworm biology and support future intervention.</title>
        <authorList>
            <person name="McNulty S.N."/>
            <person name="Strube C."/>
            <person name="Rosa B.A."/>
            <person name="Martin J.C."/>
            <person name="Tyagi R."/>
            <person name="Choi Y.J."/>
            <person name="Wang Q."/>
            <person name="Hallsworth Pepin K."/>
            <person name="Zhang X."/>
            <person name="Ozersky P."/>
            <person name="Wilson R.K."/>
            <person name="Sternberg P.W."/>
            <person name="Gasser R.B."/>
            <person name="Mitreva M."/>
        </authorList>
    </citation>
    <scope>NUCLEOTIDE SEQUENCE [LARGE SCALE GENOMIC DNA]</scope>
    <source>
        <strain evidence="3">HannoverDv2000</strain>
    </source>
</reference>
<keyword evidence="3" id="KW-1185">Reference proteome</keyword>
<feature type="transmembrane region" description="Helical" evidence="1">
    <location>
        <begin position="81"/>
        <end position="100"/>
    </location>
</feature>
<evidence type="ECO:0000313" key="3">
    <source>
        <dbReference type="Proteomes" id="UP000053766"/>
    </source>
</evidence>
<name>A0A0D8XDU2_DICVI</name>
<reference evidence="2 3" key="1">
    <citation type="submission" date="2013-11" db="EMBL/GenBank/DDBJ databases">
        <title>Draft genome of the bovine lungworm Dictyocaulus viviparus.</title>
        <authorList>
            <person name="Mitreva M."/>
        </authorList>
    </citation>
    <scope>NUCLEOTIDE SEQUENCE [LARGE SCALE GENOMIC DNA]</scope>
    <source>
        <strain evidence="2 3">HannoverDv2000</strain>
    </source>
</reference>
<organism evidence="2 3">
    <name type="scientific">Dictyocaulus viviparus</name>
    <name type="common">Bovine lungworm</name>
    <dbReference type="NCBI Taxonomy" id="29172"/>
    <lineage>
        <taxon>Eukaryota</taxon>
        <taxon>Metazoa</taxon>
        <taxon>Ecdysozoa</taxon>
        <taxon>Nematoda</taxon>
        <taxon>Chromadorea</taxon>
        <taxon>Rhabditida</taxon>
        <taxon>Rhabditina</taxon>
        <taxon>Rhabditomorpha</taxon>
        <taxon>Strongyloidea</taxon>
        <taxon>Metastrongylidae</taxon>
        <taxon>Dictyocaulus</taxon>
    </lineage>
</organism>
<dbReference type="AlphaFoldDB" id="A0A0D8XDU2"/>
<gene>
    <name evidence="2" type="ORF">DICVIV_12087</name>
</gene>
<proteinExistence type="predicted"/>
<sequence>MTTQYSHKVIRFIIHLETALNEHFEYISSFNFTFTKNIYYRSEMNRAILSLRHHVPLMRRAMHKGFESTPPMRFTSMTENVVLYLLIAGTFLSYPSYVLANLDNIRPKPQTALNPKVQAQIEEIRASRKKN</sequence>
<dbReference type="EMBL" id="KN716735">
    <property type="protein sequence ID" value="KJH41937.1"/>
    <property type="molecule type" value="Genomic_DNA"/>
</dbReference>
<protein>
    <submittedName>
        <fullName evidence="2">Uncharacterized protein</fullName>
    </submittedName>
</protein>
<dbReference type="OrthoDB" id="5824679at2759"/>